<keyword evidence="3" id="KW-1185">Reference proteome</keyword>
<gene>
    <name evidence="2" type="ORF">BLNAU_17748</name>
</gene>
<accession>A0ABQ9X6D3</accession>
<proteinExistence type="predicted"/>
<comment type="caution">
    <text evidence="2">The sequence shown here is derived from an EMBL/GenBank/DDBJ whole genome shotgun (WGS) entry which is preliminary data.</text>
</comment>
<dbReference type="EMBL" id="JARBJD010000205">
    <property type="protein sequence ID" value="KAK2947272.1"/>
    <property type="molecule type" value="Genomic_DNA"/>
</dbReference>
<dbReference type="Proteomes" id="UP001281761">
    <property type="component" value="Unassembled WGS sequence"/>
</dbReference>
<sequence length="94" mass="10389">MIITMTFCTFFDDGVNSDWFPAAGSVSVETIHQPGCKSKYSKRTAILHHSNLRETGGRNAEEESELKRGPDTARITMSNTPQRTITSKNPSIAD</sequence>
<reference evidence="2 3" key="1">
    <citation type="journal article" date="2022" name="bioRxiv">
        <title>Genomics of Preaxostyla Flagellates Illuminates Evolutionary Transitions and the Path Towards Mitochondrial Loss.</title>
        <authorList>
            <person name="Novak L.V.F."/>
            <person name="Treitli S.C."/>
            <person name="Pyrih J."/>
            <person name="Halakuc P."/>
            <person name="Pipaliya S.V."/>
            <person name="Vacek V."/>
            <person name="Brzon O."/>
            <person name="Soukal P."/>
            <person name="Eme L."/>
            <person name="Dacks J.B."/>
            <person name="Karnkowska A."/>
            <person name="Elias M."/>
            <person name="Hampl V."/>
        </authorList>
    </citation>
    <scope>NUCLEOTIDE SEQUENCE [LARGE SCALE GENOMIC DNA]</scope>
    <source>
        <strain evidence="2">NAU3</strain>
        <tissue evidence="2">Gut</tissue>
    </source>
</reference>
<feature type="compositionally biased region" description="Basic and acidic residues" evidence="1">
    <location>
        <begin position="51"/>
        <end position="71"/>
    </location>
</feature>
<evidence type="ECO:0000313" key="3">
    <source>
        <dbReference type="Proteomes" id="UP001281761"/>
    </source>
</evidence>
<name>A0ABQ9X6D3_9EUKA</name>
<feature type="compositionally biased region" description="Polar residues" evidence="1">
    <location>
        <begin position="75"/>
        <end position="94"/>
    </location>
</feature>
<protein>
    <submittedName>
        <fullName evidence="2">Uncharacterized protein</fullName>
    </submittedName>
</protein>
<evidence type="ECO:0000256" key="1">
    <source>
        <dbReference type="SAM" id="MobiDB-lite"/>
    </source>
</evidence>
<organism evidence="2 3">
    <name type="scientific">Blattamonas nauphoetae</name>
    <dbReference type="NCBI Taxonomy" id="2049346"/>
    <lineage>
        <taxon>Eukaryota</taxon>
        <taxon>Metamonada</taxon>
        <taxon>Preaxostyla</taxon>
        <taxon>Oxymonadida</taxon>
        <taxon>Blattamonas</taxon>
    </lineage>
</organism>
<feature type="region of interest" description="Disordered" evidence="1">
    <location>
        <begin position="48"/>
        <end position="94"/>
    </location>
</feature>
<evidence type="ECO:0000313" key="2">
    <source>
        <dbReference type="EMBL" id="KAK2947272.1"/>
    </source>
</evidence>